<dbReference type="GO" id="GO:0005886">
    <property type="term" value="C:plasma membrane"/>
    <property type="evidence" value="ECO:0007669"/>
    <property type="project" value="TreeGrafter"/>
</dbReference>
<gene>
    <name evidence="2" type="ORF">GO493_23620</name>
</gene>
<dbReference type="Gene3D" id="3.40.50.620">
    <property type="entry name" value="HUPs"/>
    <property type="match status" value="1"/>
</dbReference>
<dbReference type="Proteomes" id="UP000461730">
    <property type="component" value="Unassembled WGS sequence"/>
</dbReference>
<dbReference type="InterPro" id="IPR051599">
    <property type="entry name" value="Cell_Envelope_Assoc"/>
</dbReference>
<keyword evidence="3" id="KW-1185">Reference proteome</keyword>
<protein>
    <recommendedName>
        <fullName evidence="1">DUF218 domain-containing protein</fullName>
    </recommendedName>
</protein>
<evidence type="ECO:0000313" key="2">
    <source>
        <dbReference type="EMBL" id="MVT11278.1"/>
    </source>
</evidence>
<sequence>MRRVVKGILIPALLLVSVVTTHAQRKKRPVKPKPRTTATAVISYTPTQQVQLRKSFYLLYILERKGAAHDLVVKNSVFGQLAKDRQARLSQALATCTDGSCIAEALEWSDADIRTAGNELQRLAIADNTIAQLVERLKIEARYPVYSKENDTAFIMRVWEDVTKGMNHIFNVYIAGLPPRYPKIDSISFSSRNPAFVQQVKTALQQTARTGTAFYSEPLMAALKALAINARDEATRYEPLYAGMNAGAFALSRNINWNAYRFTAIVVPGSGPSKSGQSLDSMAIFRCKLAAERFKKDVAPFIIVSGGHVHPYKTPYCEAIEMKKYLTGKLGIPDGAVIIEPHARHTTTNIRNAARLTYLYNMPSAKPMLIVSDSFQSLAIEKMGLRFMNELGYLPYKELERVSNTENAIIPDQRAWQQDPEDPLDP</sequence>
<dbReference type="InterPro" id="IPR014729">
    <property type="entry name" value="Rossmann-like_a/b/a_fold"/>
</dbReference>
<dbReference type="PANTHER" id="PTHR30336:SF20">
    <property type="entry name" value="DUF218 DOMAIN-CONTAINING PROTEIN"/>
    <property type="match status" value="1"/>
</dbReference>
<name>A0A7K1UAF9_9BACT</name>
<evidence type="ECO:0000313" key="3">
    <source>
        <dbReference type="Proteomes" id="UP000461730"/>
    </source>
</evidence>
<dbReference type="InterPro" id="IPR003848">
    <property type="entry name" value="DUF218"/>
</dbReference>
<organism evidence="2 3">
    <name type="scientific">Chitinophaga tropicalis</name>
    <dbReference type="NCBI Taxonomy" id="2683588"/>
    <lineage>
        <taxon>Bacteria</taxon>
        <taxon>Pseudomonadati</taxon>
        <taxon>Bacteroidota</taxon>
        <taxon>Chitinophagia</taxon>
        <taxon>Chitinophagales</taxon>
        <taxon>Chitinophagaceae</taxon>
        <taxon>Chitinophaga</taxon>
    </lineage>
</organism>
<dbReference type="RefSeq" id="WP_157308703.1">
    <property type="nucleotide sequence ID" value="NZ_WRXN01000012.1"/>
</dbReference>
<proteinExistence type="predicted"/>
<feature type="domain" description="DUF218" evidence="1">
    <location>
        <begin position="264"/>
        <end position="376"/>
    </location>
</feature>
<dbReference type="EMBL" id="WRXN01000012">
    <property type="protein sequence ID" value="MVT11278.1"/>
    <property type="molecule type" value="Genomic_DNA"/>
</dbReference>
<dbReference type="PANTHER" id="PTHR30336">
    <property type="entry name" value="INNER MEMBRANE PROTEIN, PROBABLE PERMEASE"/>
    <property type="match status" value="1"/>
</dbReference>
<reference evidence="2 3" key="1">
    <citation type="submission" date="2019-12" db="EMBL/GenBank/DDBJ databases">
        <title>Chitinophaga sp. strain ysch24 (GDMCC 1.1355), whole genome shotgun sequence.</title>
        <authorList>
            <person name="Zhang X."/>
        </authorList>
    </citation>
    <scope>NUCLEOTIDE SEQUENCE [LARGE SCALE GENOMIC DNA]</scope>
    <source>
        <strain evidence="3">ysch24</strain>
    </source>
</reference>
<dbReference type="CDD" id="cd06259">
    <property type="entry name" value="YdcF-like"/>
    <property type="match status" value="1"/>
</dbReference>
<comment type="caution">
    <text evidence="2">The sequence shown here is derived from an EMBL/GenBank/DDBJ whole genome shotgun (WGS) entry which is preliminary data.</text>
</comment>
<evidence type="ECO:0000259" key="1">
    <source>
        <dbReference type="Pfam" id="PF02698"/>
    </source>
</evidence>
<dbReference type="Pfam" id="PF02698">
    <property type="entry name" value="DUF218"/>
    <property type="match status" value="1"/>
</dbReference>
<dbReference type="AlphaFoldDB" id="A0A7K1UAF9"/>
<accession>A0A7K1UAF9</accession>